<evidence type="ECO:0000313" key="3">
    <source>
        <dbReference type="Proteomes" id="UP001337305"/>
    </source>
</evidence>
<evidence type="ECO:0000256" key="1">
    <source>
        <dbReference type="SAM" id="SignalP"/>
    </source>
</evidence>
<dbReference type="RefSeq" id="WP_303308889.1">
    <property type="nucleotide sequence ID" value="NZ_JAODOP010000001.1"/>
</dbReference>
<name>A0ABU7XMF9_9FLAO</name>
<sequence>MKTITICIISILMLCILHGHAQKPNVQVNFQFEEDGLFFDFFEDDIDLLQTEIRSILINHLNKYIGFIDFGTESSDYQFDIRFQTIQKLATDEGKDHILTFTLNTPDNIKTSEPWVFMDREEFNVFRSASAEDIIDKFEEDWDKFLPSSFQHKFVTDLFNEVPITLTDCAHVFHREADELRDLIVPFQSKDLKLRTDGTQFSVKLEGRLSSGLPRNYSAENVHCTGLVDRPTWEVLRNENPNCELLDFFMIDITNSKYTEFVKGEIYVLTYDRDPNVETEESTTADLLNEINNDD</sequence>
<keyword evidence="3" id="KW-1185">Reference proteome</keyword>
<feature type="chain" id="PRO_5046159351" description="GLPGLI family protein" evidence="1">
    <location>
        <begin position="22"/>
        <end position="295"/>
    </location>
</feature>
<keyword evidence="1" id="KW-0732">Signal</keyword>
<gene>
    <name evidence="2" type="ORF">N1F79_02010</name>
</gene>
<proteinExistence type="predicted"/>
<dbReference type="EMBL" id="JAODOP010000001">
    <property type="protein sequence ID" value="MEF3831891.1"/>
    <property type="molecule type" value="Genomic_DNA"/>
</dbReference>
<organism evidence="2 3">
    <name type="scientific">Flavivirga spongiicola</name>
    <dbReference type="NCBI Taxonomy" id="421621"/>
    <lineage>
        <taxon>Bacteria</taxon>
        <taxon>Pseudomonadati</taxon>
        <taxon>Bacteroidota</taxon>
        <taxon>Flavobacteriia</taxon>
        <taxon>Flavobacteriales</taxon>
        <taxon>Flavobacteriaceae</taxon>
        <taxon>Flavivirga</taxon>
    </lineage>
</organism>
<protein>
    <recommendedName>
        <fullName evidence="4">GLPGLI family protein</fullName>
    </recommendedName>
</protein>
<reference evidence="2 3" key="1">
    <citation type="submission" date="2022-09" db="EMBL/GenBank/DDBJ databases">
        <title>Genome sequencing of Flavivirga sp. MEBiC05379.</title>
        <authorList>
            <person name="Oh H.-M."/>
            <person name="Kwon K.K."/>
            <person name="Park M.J."/>
            <person name="Yang S.-H."/>
        </authorList>
    </citation>
    <scope>NUCLEOTIDE SEQUENCE [LARGE SCALE GENOMIC DNA]</scope>
    <source>
        <strain evidence="2 3">MEBiC05379</strain>
    </source>
</reference>
<evidence type="ECO:0000313" key="2">
    <source>
        <dbReference type="EMBL" id="MEF3831891.1"/>
    </source>
</evidence>
<comment type="caution">
    <text evidence="2">The sequence shown here is derived from an EMBL/GenBank/DDBJ whole genome shotgun (WGS) entry which is preliminary data.</text>
</comment>
<feature type="signal peptide" evidence="1">
    <location>
        <begin position="1"/>
        <end position="21"/>
    </location>
</feature>
<dbReference type="Proteomes" id="UP001337305">
    <property type="component" value="Unassembled WGS sequence"/>
</dbReference>
<accession>A0ABU7XMF9</accession>
<evidence type="ECO:0008006" key="4">
    <source>
        <dbReference type="Google" id="ProtNLM"/>
    </source>
</evidence>